<dbReference type="InterPro" id="IPR000835">
    <property type="entry name" value="HTH_MarR-typ"/>
</dbReference>
<name>A0A9D1NTL3_9FIRM</name>
<keyword evidence="3" id="KW-0804">Transcription</keyword>
<evidence type="ECO:0000259" key="4">
    <source>
        <dbReference type="PROSITE" id="PS50995"/>
    </source>
</evidence>
<dbReference type="GO" id="GO:0003700">
    <property type="term" value="F:DNA-binding transcription factor activity"/>
    <property type="evidence" value="ECO:0007669"/>
    <property type="project" value="InterPro"/>
</dbReference>
<dbReference type="InterPro" id="IPR036390">
    <property type="entry name" value="WH_DNA-bd_sf"/>
</dbReference>
<accession>A0A9D1NTL3</accession>
<feature type="domain" description="HTH marR-type" evidence="4">
    <location>
        <begin position="2"/>
        <end position="139"/>
    </location>
</feature>
<dbReference type="EMBL" id="DVON01000082">
    <property type="protein sequence ID" value="HIV12262.1"/>
    <property type="molecule type" value="Genomic_DNA"/>
</dbReference>
<dbReference type="PANTHER" id="PTHR42756:SF1">
    <property type="entry name" value="TRANSCRIPTIONAL REPRESSOR OF EMRAB OPERON"/>
    <property type="match status" value="1"/>
</dbReference>
<protein>
    <submittedName>
        <fullName evidence="5">MarR family transcriptional regulator</fullName>
    </submittedName>
</protein>
<dbReference type="AlphaFoldDB" id="A0A9D1NTL3"/>
<dbReference type="InterPro" id="IPR036388">
    <property type="entry name" value="WH-like_DNA-bd_sf"/>
</dbReference>
<dbReference type="PRINTS" id="PR00598">
    <property type="entry name" value="HTHMARR"/>
</dbReference>
<dbReference type="Proteomes" id="UP000886723">
    <property type="component" value="Unassembled WGS sequence"/>
</dbReference>
<dbReference type="SUPFAM" id="SSF46785">
    <property type="entry name" value="Winged helix' DNA-binding domain"/>
    <property type="match status" value="1"/>
</dbReference>
<dbReference type="PANTHER" id="PTHR42756">
    <property type="entry name" value="TRANSCRIPTIONAL REGULATOR, MARR"/>
    <property type="match status" value="1"/>
</dbReference>
<dbReference type="GO" id="GO:0003677">
    <property type="term" value="F:DNA binding"/>
    <property type="evidence" value="ECO:0007669"/>
    <property type="project" value="UniProtKB-KW"/>
</dbReference>
<reference evidence="5" key="2">
    <citation type="journal article" date="2021" name="PeerJ">
        <title>Extensive microbial diversity within the chicken gut microbiome revealed by metagenomics and culture.</title>
        <authorList>
            <person name="Gilroy R."/>
            <person name="Ravi A."/>
            <person name="Getino M."/>
            <person name="Pursley I."/>
            <person name="Horton D.L."/>
            <person name="Alikhan N.F."/>
            <person name="Baker D."/>
            <person name="Gharbi K."/>
            <person name="Hall N."/>
            <person name="Watson M."/>
            <person name="Adriaenssens E.M."/>
            <person name="Foster-Nyarko E."/>
            <person name="Jarju S."/>
            <person name="Secka A."/>
            <person name="Antonio M."/>
            <person name="Oren A."/>
            <person name="Chaudhuri R.R."/>
            <person name="La Ragione R."/>
            <person name="Hildebrand F."/>
            <person name="Pallen M.J."/>
        </authorList>
    </citation>
    <scope>NUCLEOTIDE SEQUENCE</scope>
    <source>
        <strain evidence="5">ChiBcec2-4451</strain>
    </source>
</reference>
<reference evidence="5" key="1">
    <citation type="submission" date="2020-10" db="EMBL/GenBank/DDBJ databases">
        <authorList>
            <person name="Gilroy R."/>
        </authorList>
    </citation>
    <scope>NUCLEOTIDE SEQUENCE</scope>
    <source>
        <strain evidence="5">ChiBcec2-4451</strain>
    </source>
</reference>
<evidence type="ECO:0000313" key="6">
    <source>
        <dbReference type="Proteomes" id="UP000886723"/>
    </source>
</evidence>
<evidence type="ECO:0000313" key="5">
    <source>
        <dbReference type="EMBL" id="HIV12262.1"/>
    </source>
</evidence>
<evidence type="ECO:0000256" key="1">
    <source>
        <dbReference type="ARBA" id="ARBA00023015"/>
    </source>
</evidence>
<dbReference type="Pfam" id="PF12802">
    <property type="entry name" value="MarR_2"/>
    <property type="match status" value="1"/>
</dbReference>
<dbReference type="SMART" id="SM00347">
    <property type="entry name" value="HTH_MARR"/>
    <property type="match status" value="1"/>
</dbReference>
<evidence type="ECO:0000256" key="3">
    <source>
        <dbReference type="ARBA" id="ARBA00023163"/>
    </source>
</evidence>
<proteinExistence type="predicted"/>
<gene>
    <name evidence="5" type="ORF">IAA63_03865</name>
</gene>
<keyword evidence="1" id="KW-0805">Transcription regulation</keyword>
<keyword evidence="2" id="KW-0238">DNA-binding</keyword>
<organism evidence="5 6">
    <name type="scientific">Candidatus Pullilachnospira stercoravium</name>
    <dbReference type="NCBI Taxonomy" id="2840913"/>
    <lineage>
        <taxon>Bacteria</taxon>
        <taxon>Bacillati</taxon>
        <taxon>Bacillota</taxon>
        <taxon>Clostridia</taxon>
        <taxon>Lachnospirales</taxon>
        <taxon>Lachnospiraceae</taxon>
        <taxon>Lachnospiraceae incertae sedis</taxon>
        <taxon>Candidatus Pullilachnospira</taxon>
    </lineage>
</organism>
<dbReference type="PROSITE" id="PS50995">
    <property type="entry name" value="HTH_MARR_2"/>
    <property type="match status" value="1"/>
</dbReference>
<evidence type="ECO:0000256" key="2">
    <source>
        <dbReference type="ARBA" id="ARBA00023125"/>
    </source>
</evidence>
<comment type="caution">
    <text evidence="5">The sequence shown here is derived from an EMBL/GenBank/DDBJ whole genome shotgun (WGS) entry which is preliminary data.</text>
</comment>
<dbReference type="Gene3D" id="1.10.10.10">
    <property type="entry name" value="Winged helix-like DNA-binding domain superfamily/Winged helix DNA-binding domain"/>
    <property type="match status" value="1"/>
</dbReference>
<sequence length="143" mass="16938">MRSDLVFYIKRMGNQLERMSYQYGQAAGNREISLMNLWVVDFLFDNQDREIFPRDIEEEFSITRATASKMLNLMEKKELIARKRVEGDGRMKQIVLLPGGFRLQKEAVRVRNRMEEQICRNLTPKEREQFQMLSRKILAGMGD</sequence>